<protein>
    <recommendedName>
        <fullName evidence="6">RING-type domain-containing protein</fullName>
    </recommendedName>
</protein>
<evidence type="ECO:0000256" key="4">
    <source>
        <dbReference type="PROSITE-ProRule" id="PRU00175"/>
    </source>
</evidence>
<dbReference type="InterPro" id="IPR013083">
    <property type="entry name" value="Znf_RING/FYVE/PHD"/>
</dbReference>
<dbReference type="Proteomes" id="UP001152799">
    <property type="component" value="Chromosome 12"/>
</dbReference>
<feature type="domain" description="RING-type" evidence="6">
    <location>
        <begin position="31"/>
        <end position="72"/>
    </location>
</feature>
<dbReference type="InterPro" id="IPR017907">
    <property type="entry name" value="Znf_RING_CS"/>
</dbReference>
<dbReference type="PANTHER" id="PTHR12618">
    <property type="entry name" value="PHD AND RING FINGER DOMAIN-CONTAINING PROTEIN 1"/>
    <property type="match status" value="1"/>
</dbReference>
<feature type="region of interest" description="Disordered" evidence="5">
    <location>
        <begin position="1"/>
        <end position="24"/>
    </location>
</feature>
<evidence type="ECO:0000256" key="1">
    <source>
        <dbReference type="ARBA" id="ARBA00022723"/>
    </source>
</evidence>
<keyword evidence="8" id="KW-1185">Reference proteome</keyword>
<evidence type="ECO:0000256" key="2">
    <source>
        <dbReference type="ARBA" id="ARBA00022771"/>
    </source>
</evidence>
<dbReference type="SUPFAM" id="SSF57850">
    <property type="entry name" value="RING/U-box"/>
    <property type="match status" value="1"/>
</dbReference>
<dbReference type="PROSITE" id="PS00518">
    <property type="entry name" value="ZF_RING_1"/>
    <property type="match status" value="1"/>
</dbReference>
<name>A0A9N9MDZ1_9CUCU</name>
<keyword evidence="3" id="KW-0862">Zinc</keyword>
<dbReference type="Gene3D" id="3.30.40.10">
    <property type="entry name" value="Zinc/RING finger domain, C3HC4 (zinc finger)"/>
    <property type="match status" value="1"/>
</dbReference>
<dbReference type="OrthoDB" id="1935339at2759"/>
<dbReference type="AlphaFoldDB" id="A0A9N9MDZ1"/>
<dbReference type="GO" id="GO:0008270">
    <property type="term" value="F:zinc ion binding"/>
    <property type="evidence" value="ECO:0007669"/>
    <property type="project" value="UniProtKB-KW"/>
</dbReference>
<organism evidence="7 8">
    <name type="scientific">Ceutorhynchus assimilis</name>
    <name type="common">cabbage seed weevil</name>
    <dbReference type="NCBI Taxonomy" id="467358"/>
    <lineage>
        <taxon>Eukaryota</taxon>
        <taxon>Metazoa</taxon>
        <taxon>Ecdysozoa</taxon>
        <taxon>Arthropoda</taxon>
        <taxon>Hexapoda</taxon>
        <taxon>Insecta</taxon>
        <taxon>Pterygota</taxon>
        <taxon>Neoptera</taxon>
        <taxon>Endopterygota</taxon>
        <taxon>Coleoptera</taxon>
        <taxon>Polyphaga</taxon>
        <taxon>Cucujiformia</taxon>
        <taxon>Curculionidae</taxon>
        <taxon>Ceutorhynchinae</taxon>
        <taxon>Ceutorhynchus</taxon>
    </lineage>
</organism>
<evidence type="ECO:0000313" key="8">
    <source>
        <dbReference type="Proteomes" id="UP001152799"/>
    </source>
</evidence>
<dbReference type="PANTHER" id="PTHR12618:SF20">
    <property type="entry name" value="PHD AND RING FINGER DOMAIN-CONTAINING PROTEIN 1"/>
    <property type="match status" value="1"/>
</dbReference>
<gene>
    <name evidence="7" type="ORF">CEUTPL_LOCUS3591</name>
</gene>
<evidence type="ECO:0000259" key="6">
    <source>
        <dbReference type="PROSITE" id="PS50089"/>
    </source>
</evidence>
<accession>A0A9N9MDZ1</accession>
<dbReference type="Pfam" id="PF13639">
    <property type="entry name" value="zf-RING_2"/>
    <property type="match status" value="1"/>
</dbReference>
<evidence type="ECO:0000256" key="5">
    <source>
        <dbReference type="SAM" id="MobiDB-lite"/>
    </source>
</evidence>
<keyword evidence="1" id="KW-0479">Metal-binding</keyword>
<proteinExistence type="predicted"/>
<keyword evidence="2 4" id="KW-0863">Zinc-finger</keyword>
<dbReference type="InterPro" id="IPR001841">
    <property type="entry name" value="Znf_RING"/>
</dbReference>
<reference evidence="7" key="1">
    <citation type="submission" date="2022-01" db="EMBL/GenBank/DDBJ databases">
        <authorList>
            <person name="King R."/>
        </authorList>
    </citation>
    <scope>NUCLEOTIDE SEQUENCE</scope>
</reference>
<sequence>MDYNNTRKRQANETDQSDREKRLKRNEEEQCSICLEQMNKSYIGSPKSCGHFFCLSCLKKWSKRQNACPLCRTPYRQIRMLNRRTKKLIRRIPAPRVVRETDDSVEILYYSSY</sequence>
<dbReference type="EMBL" id="OU892288">
    <property type="protein sequence ID" value="CAG9762920.1"/>
    <property type="molecule type" value="Genomic_DNA"/>
</dbReference>
<evidence type="ECO:0000256" key="3">
    <source>
        <dbReference type="ARBA" id="ARBA00022833"/>
    </source>
</evidence>
<evidence type="ECO:0000313" key="7">
    <source>
        <dbReference type="EMBL" id="CAG9762920.1"/>
    </source>
</evidence>
<feature type="compositionally biased region" description="Basic and acidic residues" evidence="5">
    <location>
        <begin position="10"/>
        <end position="24"/>
    </location>
</feature>
<dbReference type="SMART" id="SM00184">
    <property type="entry name" value="RING"/>
    <property type="match status" value="1"/>
</dbReference>
<dbReference type="InterPro" id="IPR047157">
    <property type="entry name" value="PHRF1/Atg35"/>
</dbReference>
<dbReference type="PROSITE" id="PS50089">
    <property type="entry name" value="ZF_RING_2"/>
    <property type="match status" value="1"/>
</dbReference>